<dbReference type="Pfam" id="PF13517">
    <property type="entry name" value="FG-GAP_3"/>
    <property type="match status" value="2"/>
</dbReference>
<dbReference type="InterPro" id="IPR013517">
    <property type="entry name" value="FG-GAP"/>
</dbReference>
<organism evidence="3 4">
    <name type="scientific">Marivirga aurantiaca</name>
    <dbReference type="NCBI Taxonomy" id="2802615"/>
    <lineage>
        <taxon>Bacteria</taxon>
        <taxon>Pseudomonadati</taxon>
        <taxon>Bacteroidota</taxon>
        <taxon>Cytophagia</taxon>
        <taxon>Cytophagales</taxon>
        <taxon>Marivirgaceae</taxon>
        <taxon>Marivirga</taxon>
    </lineage>
</organism>
<feature type="chain" id="PRO_5037956122" evidence="2">
    <location>
        <begin position="21"/>
        <end position="819"/>
    </location>
</feature>
<dbReference type="RefSeq" id="WP_201431143.1">
    <property type="nucleotide sequence ID" value="NZ_JAEQBW010000004.1"/>
</dbReference>
<evidence type="ECO:0000313" key="4">
    <source>
        <dbReference type="Proteomes" id="UP000611723"/>
    </source>
</evidence>
<gene>
    <name evidence="3" type="ORF">JKA74_10455</name>
</gene>
<reference evidence="3" key="1">
    <citation type="submission" date="2021-01" db="EMBL/GenBank/DDBJ databases">
        <title>Marivirga aurantiaca sp. nov., isolated from intertidal surface sediments.</title>
        <authorList>
            <person name="Zhang M."/>
        </authorList>
    </citation>
    <scope>NUCLEOTIDE SEQUENCE</scope>
    <source>
        <strain evidence="3">S37H4</strain>
    </source>
</reference>
<keyword evidence="1 2" id="KW-0732">Signal</keyword>
<dbReference type="SUPFAM" id="SSF69318">
    <property type="entry name" value="Integrin alpha N-terminal domain"/>
    <property type="match status" value="1"/>
</dbReference>
<proteinExistence type="predicted"/>
<dbReference type="EMBL" id="JAEQBW010000004">
    <property type="protein sequence ID" value="MBK6265458.1"/>
    <property type="molecule type" value="Genomic_DNA"/>
</dbReference>
<evidence type="ECO:0000256" key="1">
    <source>
        <dbReference type="ARBA" id="ARBA00022729"/>
    </source>
</evidence>
<dbReference type="InterPro" id="IPR026341">
    <property type="entry name" value="T9SS_type_B"/>
</dbReference>
<protein>
    <submittedName>
        <fullName evidence="3">Gliding motility-associated C-terminal domain-containing protein</fullName>
    </submittedName>
</protein>
<dbReference type="PANTHER" id="PTHR46580:SF4">
    <property type="entry name" value="ATP_GTP-BINDING PROTEIN"/>
    <property type="match status" value="1"/>
</dbReference>
<dbReference type="AlphaFoldDB" id="A0A934WYD4"/>
<dbReference type="Proteomes" id="UP000611723">
    <property type="component" value="Unassembled WGS sequence"/>
</dbReference>
<comment type="caution">
    <text evidence="3">The sequence shown here is derived from an EMBL/GenBank/DDBJ whole genome shotgun (WGS) entry which is preliminary data.</text>
</comment>
<sequence length="819" mass="91700">MKNFISQIALFCALCSPAFAQDFSAVDSLRIPVQATIESFWLDINNDTNHEIILQTLIDNDQSIIQLIDLENHEFSMLLNDSLSILPIQIEDMDNNNKLDIIALNKIDNASHLLKIYSQINGEFIISFETQLNNFHSFNIEDWNADGFKDLLISTHSGDSVELSLIKNSMNGFENTSEKLLSYLPSQSLTFMDVDRDGKKDVLITSIDSNNPTKPSLWFHKDSLYSEELDAPAANYSKISSGDYNHDGKLDFFSSLSDNSSLITNQVFLNDSLSFTEGSIFDLNNFSSSFSFLADFNSDGLTDIFVANQDSSFIIQQKDSINYTIRETPGGALSTKFNFSDKDQDGDLDIMILSEFSSDSIQITYVENQTVEKNYGPYLPSFHSAIQTNDGVILVWNEPEDDHSLSENITYDIFIGKDSYTTDFLAPNFDINTSKRLKTNRGNNFYKNELHLTSLESGRYSYGIQPIDNSLSTVSPPDCDTSACDGRYMACGEFEYCDEINYVTIDACIEEILHLGDSAIIRSWYSETQGFLGTHDTIAYHVMANDTIFTTKMGTMDCDSNLAFIINLIDEDIIELEELVICEPGEITLETGIAFDSLSWYSANDGLIGTSPVQTFIVQENDQIRLEGYLRGCFIEDSFHVSIENSKVSIKNSTVEINRDGSVNLIAEGAFSYEWTPAEGLNQTNIPNPIASPTITTNYIVKGTSVNGCISYDSVQIIVKSEAFIPELFTPNGDGKNDQLLIYGLQNVESFEFVIYDREGVVIFQTEDASAMALNGWDGYYNQSKTKAGLYFWQVRGKYKDGQPILLNGQKKGKVLLSK</sequence>
<evidence type="ECO:0000256" key="2">
    <source>
        <dbReference type="SAM" id="SignalP"/>
    </source>
</evidence>
<feature type="signal peptide" evidence="2">
    <location>
        <begin position="1"/>
        <end position="20"/>
    </location>
</feature>
<dbReference type="Pfam" id="PF13585">
    <property type="entry name" value="CHU_C"/>
    <property type="match status" value="1"/>
</dbReference>
<name>A0A934WYD4_9BACT</name>
<dbReference type="NCBIfam" id="TIGR04131">
    <property type="entry name" value="Bac_Flav_CTERM"/>
    <property type="match status" value="1"/>
</dbReference>
<keyword evidence="4" id="KW-1185">Reference proteome</keyword>
<dbReference type="InterPro" id="IPR028994">
    <property type="entry name" value="Integrin_alpha_N"/>
</dbReference>
<evidence type="ECO:0000313" key="3">
    <source>
        <dbReference type="EMBL" id="MBK6265458.1"/>
    </source>
</evidence>
<dbReference type="Gene3D" id="2.130.10.130">
    <property type="entry name" value="Integrin alpha, N-terminal"/>
    <property type="match status" value="1"/>
</dbReference>
<accession>A0A934WYD4</accession>
<dbReference type="PANTHER" id="PTHR46580">
    <property type="entry name" value="SENSOR KINASE-RELATED"/>
    <property type="match status" value="1"/>
</dbReference>